<name>A0A2P2D9R5_9LEPT</name>
<feature type="transmembrane region" description="Helical" evidence="5">
    <location>
        <begin position="416"/>
        <end position="441"/>
    </location>
</feature>
<evidence type="ECO:0000256" key="5">
    <source>
        <dbReference type="SAM" id="Phobius"/>
    </source>
</evidence>
<comment type="subcellular location">
    <subcellularLocation>
        <location evidence="1">Membrane</location>
        <topology evidence="1">Multi-pass membrane protein</topology>
    </subcellularLocation>
</comment>
<feature type="transmembrane region" description="Helical" evidence="5">
    <location>
        <begin position="34"/>
        <end position="54"/>
    </location>
</feature>
<keyword evidence="3 5" id="KW-1133">Transmembrane helix</keyword>
<evidence type="ECO:0000256" key="1">
    <source>
        <dbReference type="ARBA" id="ARBA00004141"/>
    </source>
</evidence>
<feature type="transmembrane region" description="Helical" evidence="5">
    <location>
        <begin position="244"/>
        <end position="267"/>
    </location>
</feature>
<evidence type="ECO:0000256" key="4">
    <source>
        <dbReference type="ARBA" id="ARBA00023136"/>
    </source>
</evidence>
<feature type="transmembrane region" description="Helical" evidence="5">
    <location>
        <begin position="208"/>
        <end position="232"/>
    </location>
</feature>
<dbReference type="EMBL" id="BFAZ01000003">
    <property type="protein sequence ID" value="GBF41383.1"/>
    <property type="molecule type" value="Genomic_DNA"/>
</dbReference>
<keyword evidence="8" id="KW-1185">Reference proteome</keyword>
<keyword evidence="4 5" id="KW-0472">Membrane</keyword>
<feature type="transmembrane region" description="Helical" evidence="5">
    <location>
        <begin position="324"/>
        <end position="342"/>
    </location>
</feature>
<dbReference type="RefSeq" id="WP_108958601.1">
    <property type="nucleotide sequence ID" value="NZ_BFAZ01000003.1"/>
</dbReference>
<proteinExistence type="predicted"/>
<accession>A0A2P2D9R5</accession>
<protein>
    <recommendedName>
        <fullName evidence="6">O-antigen ligase-related domain-containing protein</fullName>
    </recommendedName>
</protein>
<feature type="transmembrane region" description="Helical" evidence="5">
    <location>
        <begin position="6"/>
        <end position="22"/>
    </location>
</feature>
<dbReference type="AlphaFoldDB" id="A0A2P2D9R5"/>
<feature type="transmembrane region" description="Helical" evidence="5">
    <location>
        <begin position="476"/>
        <end position="492"/>
    </location>
</feature>
<organism evidence="7 8">
    <name type="scientific">Leptospira ellinghausenii</name>
    <dbReference type="NCBI Taxonomy" id="1917822"/>
    <lineage>
        <taxon>Bacteria</taxon>
        <taxon>Pseudomonadati</taxon>
        <taxon>Spirochaetota</taxon>
        <taxon>Spirochaetia</taxon>
        <taxon>Leptospirales</taxon>
        <taxon>Leptospiraceae</taxon>
        <taxon>Leptospira</taxon>
    </lineage>
</organism>
<feature type="transmembrane region" description="Helical" evidence="5">
    <location>
        <begin position="122"/>
        <end position="149"/>
    </location>
</feature>
<evidence type="ECO:0000313" key="8">
    <source>
        <dbReference type="Proteomes" id="UP000245206"/>
    </source>
</evidence>
<feature type="transmembrane region" description="Helical" evidence="5">
    <location>
        <begin position="60"/>
        <end position="78"/>
    </location>
</feature>
<evidence type="ECO:0000256" key="2">
    <source>
        <dbReference type="ARBA" id="ARBA00022692"/>
    </source>
</evidence>
<feature type="transmembrane region" description="Helical" evidence="5">
    <location>
        <begin position="90"/>
        <end position="110"/>
    </location>
</feature>
<feature type="transmembrane region" description="Helical" evidence="5">
    <location>
        <begin position="161"/>
        <end position="179"/>
    </location>
</feature>
<dbReference type="InterPro" id="IPR007016">
    <property type="entry name" value="O-antigen_ligase-rel_domated"/>
</dbReference>
<keyword evidence="2 5" id="KW-0812">Transmembrane</keyword>
<feature type="transmembrane region" description="Helical" evidence="5">
    <location>
        <begin position="279"/>
        <end position="312"/>
    </location>
</feature>
<dbReference type="Pfam" id="PF04932">
    <property type="entry name" value="Wzy_C"/>
    <property type="match status" value="1"/>
</dbReference>
<dbReference type="OrthoDB" id="316998at2"/>
<feature type="domain" description="O-antigen ligase-related" evidence="6">
    <location>
        <begin position="284"/>
        <end position="433"/>
    </location>
</feature>
<reference evidence="8" key="1">
    <citation type="journal article" date="2019" name="Microbiol. Immunol.">
        <title>Molecular and phenotypic characterization of Leptospira johnsonii sp. nov., Leptospira ellinghausenii sp. nov. and Leptospira ryugenii sp. nov. isolated from soil and water in Japan.</title>
        <authorList>
            <person name="Masuzawa T."/>
            <person name="Saito M."/>
            <person name="Nakao R."/>
            <person name="Nikaido Y."/>
            <person name="Matsumoto M."/>
            <person name="Ogawa M."/>
            <person name="Yokoyama M."/>
            <person name="Hidaka Y."/>
            <person name="Tomita J."/>
            <person name="Sakakibara K."/>
            <person name="Suzuki K."/>
            <person name="Yasuda S."/>
            <person name="Sato H."/>
            <person name="Yamaguchi M."/>
            <person name="Yoshida S.I."/>
            <person name="Koizumi N."/>
            <person name="Kawamura Y."/>
        </authorList>
    </citation>
    <scope>NUCLEOTIDE SEQUENCE [LARGE SCALE GENOMIC DNA]</scope>
    <source>
        <strain evidence="8">E18</strain>
    </source>
</reference>
<evidence type="ECO:0000256" key="3">
    <source>
        <dbReference type="ARBA" id="ARBA00022989"/>
    </source>
</evidence>
<dbReference type="Proteomes" id="UP000245206">
    <property type="component" value="Unassembled WGS sequence"/>
</dbReference>
<comment type="caution">
    <text evidence="7">The sequence shown here is derived from an EMBL/GenBank/DDBJ whole genome shotgun (WGS) entry which is preliminary data.</text>
</comment>
<evidence type="ECO:0000259" key="6">
    <source>
        <dbReference type="Pfam" id="PF04932"/>
    </source>
</evidence>
<sequence>MKRFYPFVIDFVILIGISLLFQTYTNQKNFKLDIIGLGIFSFLVYAIYLWRVFIKDPLHFWNLLHVILLTCFVFLKIAEYDPIQIFPQKLGIKLVTLIWLVFILICFHKLSVKQFQNLGPFLAVVPVLSFIDFMAYPSVPIAIALIITIKNSILPTNKAKPIYLLTLIILFLMIGRDWWDDFALQRGVIILEAFLFFQLTQIWEKNDLIIFLKSCIFFYIINSIFIYFALYLDPKFQITSYRENVYLIPVSLLASNSLLMIMMSFLFWFEPVKNKTEKILLIVAFLVSVIWFGITVSRNSIGSLLVFLFFVLYIRQKQTKKKNLLYSFTTIIVVVGFAFLFFTEKSIFNLGSTAVRLSIWGFYIINTLQESPMFGFGLYPENKIPFDSAFNIKNESLHYIKDYIVNFDSFPLAHNLYVQFFGSFGIVGLLLVFGVLFYCLFQKRINLANIIKNNQLVSLVLFVWMLHELYDFNSLEISNLFVLVGISSILMIKNQDVFLEERNDVLGNRSTFILIAIFLMIVSFRFSYVDHFTLKFARKVIPHNFEFYLPRKDNVSKFNQSMPEFSLADYFFLGNKFFFYNLAAKDDLESNLKHLNYCFELDNYPAICYSKLIQFQSREKYFPDLIPLFQYFLNLYDPFGIYQREQL</sequence>
<feature type="transmembrane region" description="Helical" evidence="5">
    <location>
        <begin position="512"/>
        <end position="529"/>
    </location>
</feature>
<dbReference type="GO" id="GO:0016020">
    <property type="term" value="C:membrane"/>
    <property type="evidence" value="ECO:0007669"/>
    <property type="project" value="UniProtKB-SubCell"/>
</dbReference>
<evidence type="ECO:0000313" key="7">
    <source>
        <dbReference type="EMBL" id="GBF41383.1"/>
    </source>
</evidence>
<gene>
    <name evidence="7" type="ORF">LPTSP2_06550</name>
</gene>